<dbReference type="AlphaFoldDB" id="A0A5M8A6U5"/>
<dbReference type="PANTHER" id="PTHR36933:SF1">
    <property type="entry name" value="SLL0788 PROTEIN"/>
    <property type="match status" value="1"/>
</dbReference>
<evidence type="ECO:0000313" key="4">
    <source>
        <dbReference type="Proteomes" id="UP000324324"/>
    </source>
</evidence>
<dbReference type="EMBL" id="VWRN01000064">
    <property type="protein sequence ID" value="KAA6117676.1"/>
    <property type="molecule type" value="Genomic_DNA"/>
</dbReference>
<dbReference type="Proteomes" id="UP000324324">
    <property type="component" value="Unassembled WGS sequence"/>
</dbReference>
<feature type="region of interest" description="Disordered" evidence="1">
    <location>
        <begin position="1"/>
        <end position="26"/>
    </location>
</feature>
<name>A0A5M8A6U5_9BURK</name>
<accession>A0A5M8A6U5</accession>
<evidence type="ECO:0000256" key="1">
    <source>
        <dbReference type="SAM" id="MobiDB-lite"/>
    </source>
</evidence>
<dbReference type="Pfam" id="PF03713">
    <property type="entry name" value="DUF305"/>
    <property type="match status" value="1"/>
</dbReference>
<dbReference type="InterPro" id="IPR012347">
    <property type="entry name" value="Ferritin-like"/>
</dbReference>
<reference evidence="3 4" key="1">
    <citation type="submission" date="2019-09" db="EMBL/GenBank/DDBJ databases">
        <title>Isolation of a novel species in the genus Cupriavidus from patients with sepsis using whole genome sequencing.</title>
        <authorList>
            <person name="Kweon O.J."/>
            <person name="Lee M.-K."/>
        </authorList>
    </citation>
    <scope>NUCLEOTIDE SEQUENCE [LARGE SCALE GENOMIC DNA]</scope>
    <source>
        <strain evidence="3 4">MKL-01</strain>
    </source>
</reference>
<comment type="caution">
    <text evidence="3">The sequence shown here is derived from an EMBL/GenBank/DDBJ whole genome shotgun (WGS) entry which is preliminary data.</text>
</comment>
<sequence length="87" mass="10004">MGGGGGDQDMHRSMAPGMNNMMSMQSTGDIDRDFANMMKMHHQMAIDMARTEAEKGKSPEMKRMADDIIKESQRDIRKIDQWLEQRK</sequence>
<proteinExistence type="predicted"/>
<dbReference type="InterPro" id="IPR005183">
    <property type="entry name" value="DUF305_CopM-like"/>
</dbReference>
<keyword evidence="4" id="KW-1185">Reference proteome</keyword>
<organism evidence="3 4">
    <name type="scientific">Cupriavidus cauae</name>
    <dbReference type="NCBI Taxonomy" id="2608999"/>
    <lineage>
        <taxon>Bacteria</taxon>
        <taxon>Pseudomonadati</taxon>
        <taxon>Pseudomonadota</taxon>
        <taxon>Betaproteobacteria</taxon>
        <taxon>Burkholderiales</taxon>
        <taxon>Burkholderiaceae</taxon>
        <taxon>Cupriavidus</taxon>
    </lineage>
</organism>
<protein>
    <submittedName>
        <fullName evidence="3">DUF305 domain-containing protein</fullName>
    </submittedName>
</protein>
<dbReference type="Gene3D" id="1.20.1260.10">
    <property type="match status" value="1"/>
</dbReference>
<evidence type="ECO:0000259" key="2">
    <source>
        <dbReference type="Pfam" id="PF03713"/>
    </source>
</evidence>
<dbReference type="PANTHER" id="PTHR36933">
    <property type="entry name" value="SLL0788 PROTEIN"/>
    <property type="match status" value="1"/>
</dbReference>
<gene>
    <name evidence="3" type="ORF">F1599_22860</name>
</gene>
<evidence type="ECO:0000313" key="3">
    <source>
        <dbReference type="EMBL" id="KAA6117676.1"/>
    </source>
</evidence>
<feature type="domain" description="DUF305" evidence="2">
    <location>
        <begin position="9"/>
        <end position="83"/>
    </location>
</feature>